<name>A0A644W658_9ZZZZ</name>
<sequence length="195" mass="20805">MEGRAANVGLPFRSGGFHFQHLVLPLADHLEAFPLGALRRLLVEIDGNAQLGEVPLAEGAGKGDALLHGNAPDGREGDHVHRPDSRVGTLVGVHVDGRHGRPGRPDEGVRHRLRLAREAHHEAVMVGVRPVIEKGASLHSPEIGGDGLDDVLPPSLAEIRHTLDKFSCHDIGPPASESNIHSGHIITLNFVQPEG</sequence>
<evidence type="ECO:0000313" key="1">
    <source>
        <dbReference type="EMBL" id="MPL99239.1"/>
    </source>
</evidence>
<comment type="caution">
    <text evidence="1">The sequence shown here is derived from an EMBL/GenBank/DDBJ whole genome shotgun (WGS) entry which is preliminary data.</text>
</comment>
<reference evidence="1" key="1">
    <citation type="submission" date="2019-08" db="EMBL/GenBank/DDBJ databases">
        <authorList>
            <person name="Kucharzyk K."/>
            <person name="Murdoch R.W."/>
            <person name="Higgins S."/>
            <person name="Loffler F."/>
        </authorList>
    </citation>
    <scope>NUCLEOTIDE SEQUENCE</scope>
</reference>
<proteinExistence type="predicted"/>
<gene>
    <name evidence="1" type="ORF">SDC9_45456</name>
</gene>
<accession>A0A644W658</accession>
<dbReference type="AlphaFoldDB" id="A0A644W658"/>
<dbReference type="EMBL" id="VSSQ01000654">
    <property type="protein sequence ID" value="MPL99239.1"/>
    <property type="molecule type" value="Genomic_DNA"/>
</dbReference>
<organism evidence="1">
    <name type="scientific">bioreactor metagenome</name>
    <dbReference type="NCBI Taxonomy" id="1076179"/>
    <lineage>
        <taxon>unclassified sequences</taxon>
        <taxon>metagenomes</taxon>
        <taxon>ecological metagenomes</taxon>
    </lineage>
</organism>
<protein>
    <submittedName>
        <fullName evidence="1">Uncharacterized protein</fullName>
    </submittedName>
</protein>